<name>A0A2P2MWP5_RHIMU</name>
<protein>
    <submittedName>
        <fullName evidence="1">Uncharacterized protein</fullName>
    </submittedName>
</protein>
<organism evidence="1">
    <name type="scientific">Rhizophora mucronata</name>
    <name type="common">Asiatic mangrove</name>
    <dbReference type="NCBI Taxonomy" id="61149"/>
    <lineage>
        <taxon>Eukaryota</taxon>
        <taxon>Viridiplantae</taxon>
        <taxon>Streptophyta</taxon>
        <taxon>Embryophyta</taxon>
        <taxon>Tracheophyta</taxon>
        <taxon>Spermatophyta</taxon>
        <taxon>Magnoliopsida</taxon>
        <taxon>eudicotyledons</taxon>
        <taxon>Gunneridae</taxon>
        <taxon>Pentapetalae</taxon>
        <taxon>rosids</taxon>
        <taxon>fabids</taxon>
        <taxon>Malpighiales</taxon>
        <taxon>Rhizophoraceae</taxon>
        <taxon>Rhizophora</taxon>
    </lineage>
</organism>
<evidence type="ECO:0000313" key="1">
    <source>
        <dbReference type="EMBL" id="MBX34645.1"/>
    </source>
</evidence>
<reference evidence="1" key="1">
    <citation type="submission" date="2018-02" db="EMBL/GenBank/DDBJ databases">
        <title>Rhizophora mucronata_Transcriptome.</title>
        <authorList>
            <person name="Meera S.P."/>
            <person name="Sreeshan A."/>
            <person name="Augustine A."/>
        </authorList>
    </citation>
    <scope>NUCLEOTIDE SEQUENCE</scope>
    <source>
        <tissue evidence="1">Leaf</tissue>
    </source>
</reference>
<dbReference type="EMBL" id="GGEC01054161">
    <property type="protein sequence ID" value="MBX34645.1"/>
    <property type="molecule type" value="Transcribed_RNA"/>
</dbReference>
<sequence>MLLCFGKYIISLGK</sequence>
<accession>A0A2P2MWP5</accession>
<proteinExistence type="predicted"/>